<organism evidence="1 2">
    <name type="scientific">[Propionibacterium] namnetense SK182B-JCVI</name>
    <dbReference type="NCBI Taxonomy" id="1051006"/>
    <lineage>
        <taxon>Bacteria</taxon>
        <taxon>Bacillati</taxon>
        <taxon>Actinomycetota</taxon>
        <taxon>Actinomycetes</taxon>
        <taxon>Propionibacteriales</taxon>
        <taxon>Propionibacteriaceae</taxon>
        <taxon>Cutibacterium</taxon>
    </lineage>
</organism>
<dbReference type="eggNOG" id="ENOG5033894">
    <property type="taxonomic scope" value="Bacteria"/>
</dbReference>
<evidence type="ECO:0000313" key="1">
    <source>
        <dbReference type="EMBL" id="EGR92679.1"/>
    </source>
</evidence>
<dbReference type="Proteomes" id="UP000007832">
    <property type="component" value="Unassembled WGS sequence"/>
</dbReference>
<gene>
    <name evidence="1" type="ORF">HMPREF1162_2254</name>
</gene>
<evidence type="ECO:0000313" key="2">
    <source>
        <dbReference type="Proteomes" id="UP000007832"/>
    </source>
</evidence>
<proteinExistence type="predicted"/>
<dbReference type="AlphaFoldDB" id="F9NYG8"/>
<accession>F9NYG8</accession>
<comment type="caution">
    <text evidence="1">The sequence shown here is derived from an EMBL/GenBank/DDBJ whole genome shotgun (WGS) entry which is preliminary data.</text>
</comment>
<dbReference type="STRING" id="1574624.GCA_001642025_01020"/>
<protein>
    <submittedName>
        <fullName evidence="1">Uncharacterized protein</fullName>
    </submittedName>
</protein>
<name>F9NYG8_9ACTN</name>
<dbReference type="PATRIC" id="fig|1051006.4.peg.2214"/>
<reference evidence="1 2" key="1">
    <citation type="submission" date="2011-07" db="EMBL/GenBank/DDBJ databases">
        <title>Genome Sequence of Propionibacterium acnes SK182B-JCVI.</title>
        <authorList>
            <person name="Durkin A.S."/>
            <person name="Madupu R."/>
            <person name="Hostetler J."/>
            <person name="Radune D."/>
            <person name="Torralba M."/>
            <person name="Methe B."/>
            <person name="Sutton G."/>
            <person name="Strausberg R.L."/>
            <person name="Nelson K.E."/>
        </authorList>
    </citation>
    <scope>NUCLEOTIDE SEQUENCE [LARGE SCALE GENOMIC DNA]</scope>
    <source>
        <strain evidence="1 2">SK182B-JCVI</strain>
    </source>
</reference>
<sequence>MCRPVRCDVCGKTTWTGCGEHIDQVKAQVPPSQWCDGTHTTAEKP</sequence>
<dbReference type="EMBL" id="AFUN01000048">
    <property type="protein sequence ID" value="EGR92679.1"/>
    <property type="molecule type" value="Genomic_DNA"/>
</dbReference>
<dbReference type="PANTHER" id="PTHR34724:SF2">
    <property type="entry name" value="OS12G0596101 PROTEIN"/>
    <property type="match status" value="1"/>
</dbReference>
<dbReference type="PANTHER" id="PTHR34724">
    <property type="entry name" value="OS12G0596101 PROTEIN"/>
    <property type="match status" value="1"/>
</dbReference>